<keyword evidence="4 7" id="KW-1133">Transmembrane helix</keyword>
<feature type="transmembrane region" description="Helical" evidence="7">
    <location>
        <begin position="12"/>
        <end position="35"/>
    </location>
</feature>
<protein>
    <submittedName>
        <fullName evidence="8">Aquaporin 9</fullName>
    </submittedName>
</protein>
<name>A0A061J9L2_TRYRA</name>
<keyword evidence="9" id="KW-1185">Reference proteome</keyword>
<proteinExistence type="inferred from homology"/>
<evidence type="ECO:0000256" key="6">
    <source>
        <dbReference type="RuleBase" id="RU000477"/>
    </source>
</evidence>
<comment type="similarity">
    <text evidence="6">Belongs to the MIP/aquaporin (TC 1.A.8) family.</text>
</comment>
<feature type="transmembrane region" description="Helical" evidence="7">
    <location>
        <begin position="146"/>
        <end position="170"/>
    </location>
</feature>
<evidence type="ECO:0000256" key="4">
    <source>
        <dbReference type="ARBA" id="ARBA00022989"/>
    </source>
</evidence>
<evidence type="ECO:0000256" key="7">
    <source>
        <dbReference type="SAM" id="Phobius"/>
    </source>
</evidence>
<evidence type="ECO:0000256" key="3">
    <source>
        <dbReference type="ARBA" id="ARBA00022692"/>
    </source>
</evidence>
<feature type="transmembrane region" description="Helical" evidence="7">
    <location>
        <begin position="190"/>
        <end position="212"/>
    </location>
</feature>
<evidence type="ECO:0000313" key="9">
    <source>
        <dbReference type="Proteomes" id="UP000031737"/>
    </source>
</evidence>
<dbReference type="InterPro" id="IPR023271">
    <property type="entry name" value="Aquaporin-like"/>
</dbReference>
<keyword evidence="3 6" id="KW-0812">Transmembrane</keyword>
<feature type="transmembrane region" description="Helical" evidence="7">
    <location>
        <begin position="80"/>
        <end position="103"/>
    </location>
</feature>
<dbReference type="PANTHER" id="PTHR45724">
    <property type="entry name" value="AQUAPORIN NIP2-1"/>
    <property type="match status" value="1"/>
</dbReference>
<feature type="transmembrane region" description="Helical" evidence="7">
    <location>
        <begin position="41"/>
        <end position="68"/>
    </location>
</feature>
<dbReference type="PROSITE" id="PS00221">
    <property type="entry name" value="MIP"/>
    <property type="match status" value="1"/>
</dbReference>
<dbReference type="AlphaFoldDB" id="A0A061J9L2"/>
<evidence type="ECO:0000256" key="1">
    <source>
        <dbReference type="ARBA" id="ARBA00004141"/>
    </source>
</evidence>
<dbReference type="Gene3D" id="1.20.1080.10">
    <property type="entry name" value="Glycerol uptake facilitator protein"/>
    <property type="match status" value="1"/>
</dbReference>
<reference evidence="8 9" key="1">
    <citation type="submission" date="2013-07" db="EMBL/GenBank/DDBJ databases">
        <authorList>
            <person name="Stoco P.H."/>
            <person name="Wagner G."/>
            <person name="Gerber A."/>
            <person name="Zaha A."/>
            <person name="Thompson C."/>
            <person name="Bartholomeu D.C."/>
            <person name="Luckemeyer D.D."/>
            <person name="Bahia D."/>
            <person name="Loreto E."/>
            <person name="Prestes E.B."/>
            <person name="Lima F.M."/>
            <person name="Rodrigues-Luiz G."/>
            <person name="Vallejo G.A."/>
            <person name="Filho J.F."/>
            <person name="Monteiro K.M."/>
            <person name="Tyler K.M."/>
            <person name="de Almeida L.G."/>
            <person name="Ortiz M.F."/>
            <person name="Siervo M.A."/>
            <person name="de Moraes M.H."/>
            <person name="Cunha O.L."/>
            <person name="Mendonca-Neto R."/>
            <person name="Silva R."/>
            <person name="Teixeira S.M."/>
            <person name="Murta S.M."/>
            <person name="Sincero T.C."/>
            <person name="Mendes T.A."/>
            <person name="Urmenyi T.P."/>
            <person name="Silva V.G."/>
            <person name="da Rocha W.D."/>
            <person name="Andersson B."/>
            <person name="Romanha A.J."/>
            <person name="Steindel M."/>
            <person name="de Vasconcelos A.T."/>
            <person name="Grisard E.C."/>
        </authorList>
    </citation>
    <scope>NUCLEOTIDE SEQUENCE [LARGE SCALE GENOMIC DNA]</scope>
    <source>
        <strain evidence="8 9">SC58</strain>
    </source>
</reference>
<gene>
    <name evidence="8" type="ORF">TRSC58_01229</name>
</gene>
<dbReference type="GO" id="GO:0016020">
    <property type="term" value="C:membrane"/>
    <property type="evidence" value="ECO:0007669"/>
    <property type="project" value="UniProtKB-SubCell"/>
</dbReference>
<keyword evidence="2 6" id="KW-0813">Transport</keyword>
<dbReference type="InterPro" id="IPR022357">
    <property type="entry name" value="MIP_CS"/>
</dbReference>
<keyword evidence="5 7" id="KW-0472">Membrane</keyword>
<sequence>MALSPFMSEVAAEFIGTFLFVLTIPLASLGVGSLAPLPIGFMLAAMTFSFGYISGAHFNPAVTFAALINGNIFIKKALSYVLAQILAAFLAALYGSAIVGLNIPVPSTDVSLVSVWQAILCEMVYTFALASVVLHVNYSRQRGNEFYGFAIGMTVLSASFAVGGFTGGAFNPAVATGTQLVGCIGGNCKPLIFFWIYWVAPLGGSVLASIAYQILDTHDRASPNDILFKVF</sequence>
<dbReference type="Proteomes" id="UP000031737">
    <property type="component" value="Unassembled WGS sequence"/>
</dbReference>
<organism evidence="8 9">
    <name type="scientific">Trypanosoma rangeli SC58</name>
    <dbReference type="NCBI Taxonomy" id="429131"/>
    <lineage>
        <taxon>Eukaryota</taxon>
        <taxon>Discoba</taxon>
        <taxon>Euglenozoa</taxon>
        <taxon>Kinetoplastea</taxon>
        <taxon>Metakinetoplastina</taxon>
        <taxon>Trypanosomatida</taxon>
        <taxon>Trypanosomatidae</taxon>
        <taxon>Trypanosoma</taxon>
        <taxon>Herpetosoma</taxon>
    </lineage>
</organism>
<evidence type="ECO:0000313" key="8">
    <source>
        <dbReference type="EMBL" id="ESL11030.1"/>
    </source>
</evidence>
<evidence type="ECO:0000256" key="2">
    <source>
        <dbReference type="ARBA" id="ARBA00022448"/>
    </source>
</evidence>
<dbReference type="PANTHER" id="PTHR45724:SF13">
    <property type="entry name" value="AQUAPORIN NIP1-1-RELATED"/>
    <property type="match status" value="1"/>
</dbReference>
<dbReference type="PRINTS" id="PR00783">
    <property type="entry name" value="MINTRINSICP"/>
</dbReference>
<accession>A0A061J9L2</accession>
<dbReference type="OrthoDB" id="3222at2759"/>
<dbReference type="Pfam" id="PF00230">
    <property type="entry name" value="MIP"/>
    <property type="match status" value="1"/>
</dbReference>
<comment type="caution">
    <text evidence="8">The sequence shown here is derived from an EMBL/GenBank/DDBJ whole genome shotgun (WGS) entry which is preliminary data.</text>
</comment>
<dbReference type="EMBL" id="AUPL01001229">
    <property type="protein sequence ID" value="ESL11030.1"/>
    <property type="molecule type" value="Genomic_DNA"/>
</dbReference>
<evidence type="ECO:0000256" key="5">
    <source>
        <dbReference type="ARBA" id="ARBA00023136"/>
    </source>
</evidence>
<comment type="subcellular location">
    <subcellularLocation>
        <location evidence="1">Membrane</location>
        <topology evidence="1">Multi-pass membrane protein</topology>
    </subcellularLocation>
</comment>
<feature type="transmembrane region" description="Helical" evidence="7">
    <location>
        <begin position="115"/>
        <end position="134"/>
    </location>
</feature>
<dbReference type="SUPFAM" id="SSF81338">
    <property type="entry name" value="Aquaporin-like"/>
    <property type="match status" value="1"/>
</dbReference>
<dbReference type="VEuPathDB" id="TriTrypDB:TRSC58_01229"/>
<dbReference type="InterPro" id="IPR000425">
    <property type="entry name" value="MIP"/>
</dbReference>
<dbReference type="GO" id="GO:0015267">
    <property type="term" value="F:channel activity"/>
    <property type="evidence" value="ECO:0007669"/>
    <property type="project" value="InterPro"/>
</dbReference>
<dbReference type="InterPro" id="IPR034294">
    <property type="entry name" value="Aquaporin_transptr"/>
</dbReference>